<feature type="non-terminal residue" evidence="1">
    <location>
        <position position="1"/>
    </location>
</feature>
<comment type="caution">
    <text evidence="1">The sequence shown here is derived from an EMBL/GenBank/DDBJ whole genome shotgun (WGS) entry which is preliminary data.</text>
</comment>
<organism evidence="1 2">
    <name type="scientific">Scutellospora calospora</name>
    <dbReference type="NCBI Taxonomy" id="85575"/>
    <lineage>
        <taxon>Eukaryota</taxon>
        <taxon>Fungi</taxon>
        <taxon>Fungi incertae sedis</taxon>
        <taxon>Mucoromycota</taxon>
        <taxon>Glomeromycotina</taxon>
        <taxon>Glomeromycetes</taxon>
        <taxon>Diversisporales</taxon>
        <taxon>Gigasporaceae</taxon>
        <taxon>Scutellospora</taxon>
    </lineage>
</organism>
<reference evidence="1" key="1">
    <citation type="submission" date="2021-06" db="EMBL/GenBank/DDBJ databases">
        <authorList>
            <person name="Kallberg Y."/>
            <person name="Tangrot J."/>
            <person name="Rosling A."/>
        </authorList>
    </citation>
    <scope>NUCLEOTIDE SEQUENCE</scope>
    <source>
        <strain evidence="1">AU212A</strain>
    </source>
</reference>
<name>A0ACA9L4T5_9GLOM</name>
<accession>A0ACA9L4T5</accession>
<protein>
    <submittedName>
        <fullName evidence="1">4148_t:CDS:1</fullName>
    </submittedName>
</protein>
<evidence type="ECO:0000313" key="2">
    <source>
        <dbReference type="Proteomes" id="UP000789860"/>
    </source>
</evidence>
<keyword evidence="2" id="KW-1185">Reference proteome</keyword>
<dbReference type="Proteomes" id="UP000789860">
    <property type="component" value="Unassembled WGS sequence"/>
</dbReference>
<gene>
    <name evidence="1" type="ORF">SCALOS_LOCUS3639</name>
</gene>
<proteinExistence type="predicted"/>
<sequence>MNVSRTQIPKVDSTSTIEETIRDKTFIDPNIKDAFPRTSSLQPVLQTIDEKN</sequence>
<evidence type="ECO:0000313" key="1">
    <source>
        <dbReference type="EMBL" id="CAG8510540.1"/>
    </source>
</evidence>
<dbReference type="EMBL" id="CAJVPM010004206">
    <property type="protein sequence ID" value="CAG8510540.1"/>
    <property type="molecule type" value="Genomic_DNA"/>
</dbReference>